<sequence length="63" mass="6360">MKGEGMNNHGHVVGVADRFNEAEAMLWTPATGMIGLGDLPGGVFRSGAGDVSADGPTVVGYNA</sequence>
<feature type="non-terminal residue" evidence="1">
    <location>
        <position position="63"/>
    </location>
</feature>
<dbReference type="InterPro" id="IPR014262">
    <property type="entry name" value="HAF_rpt"/>
</dbReference>
<dbReference type="EMBL" id="LAZR01041699">
    <property type="protein sequence ID" value="KKL11337.1"/>
    <property type="molecule type" value="Genomic_DNA"/>
</dbReference>
<comment type="caution">
    <text evidence="1">The sequence shown here is derived from an EMBL/GenBank/DDBJ whole genome shotgun (WGS) entry which is preliminary data.</text>
</comment>
<proteinExistence type="predicted"/>
<dbReference type="NCBIfam" id="TIGR02913">
    <property type="entry name" value="HAF_rpt"/>
    <property type="match status" value="1"/>
</dbReference>
<organism evidence="1">
    <name type="scientific">marine sediment metagenome</name>
    <dbReference type="NCBI Taxonomy" id="412755"/>
    <lineage>
        <taxon>unclassified sequences</taxon>
        <taxon>metagenomes</taxon>
        <taxon>ecological metagenomes</taxon>
    </lineage>
</organism>
<dbReference type="AlphaFoldDB" id="A0A0F9BBW0"/>
<protein>
    <submittedName>
        <fullName evidence="1">Uncharacterized protein</fullName>
    </submittedName>
</protein>
<evidence type="ECO:0000313" key="1">
    <source>
        <dbReference type="EMBL" id="KKL11337.1"/>
    </source>
</evidence>
<name>A0A0F9BBW0_9ZZZZ</name>
<gene>
    <name evidence="1" type="ORF">LCGC14_2546810</name>
</gene>
<reference evidence="1" key="1">
    <citation type="journal article" date="2015" name="Nature">
        <title>Complex archaea that bridge the gap between prokaryotes and eukaryotes.</title>
        <authorList>
            <person name="Spang A."/>
            <person name="Saw J.H."/>
            <person name="Jorgensen S.L."/>
            <person name="Zaremba-Niedzwiedzka K."/>
            <person name="Martijn J."/>
            <person name="Lind A.E."/>
            <person name="van Eijk R."/>
            <person name="Schleper C."/>
            <person name="Guy L."/>
            <person name="Ettema T.J."/>
        </authorList>
    </citation>
    <scope>NUCLEOTIDE SEQUENCE</scope>
</reference>
<accession>A0A0F9BBW0</accession>